<keyword evidence="3" id="KW-1185">Reference proteome</keyword>
<dbReference type="Proteomes" id="UP000653411">
    <property type="component" value="Unassembled WGS sequence"/>
</dbReference>
<accession>A0A918CWA0</accession>
<dbReference type="EMBL" id="BMML01000028">
    <property type="protein sequence ID" value="GGN38721.1"/>
    <property type="molecule type" value="Genomic_DNA"/>
</dbReference>
<proteinExistence type="predicted"/>
<sequence>MGGVDREAPPRMKDLAKGKSFRAEMQEYTLVTTGPGGTSGKRICRRKHDRLAPSMYAASSSASGTPFTNPRSIRIAKGGEKATRGSIGEPGVFGGPKSRISGKRGW</sequence>
<evidence type="ECO:0000313" key="3">
    <source>
        <dbReference type="Proteomes" id="UP000653411"/>
    </source>
</evidence>
<comment type="caution">
    <text evidence="2">The sequence shown here is derived from an EMBL/GenBank/DDBJ whole genome shotgun (WGS) entry which is preliminary data.</text>
</comment>
<evidence type="ECO:0000313" key="2">
    <source>
        <dbReference type="EMBL" id="GGN38721.1"/>
    </source>
</evidence>
<evidence type="ECO:0000256" key="1">
    <source>
        <dbReference type="SAM" id="MobiDB-lite"/>
    </source>
</evidence>
<gene>
    <name evidence="2" type="ORF">GCM10011578_084410</name>
</gene>
<name>A0A918CWA0_9ACTN</name>
<reference evidence="2" key="1">
    <citation type="journal article" date="2014" name="Int. J. Syst. Evol. Microbiol.">
        <title>Complete genome sequence of Corynebacterium casei LMG S-19264T (=DSM 44701T), isolated from a smear-ripened cheese.</title>
        <authorList>
            <consortium name="US DOE Joint Genome Institute (JGI-PGF)"/>
            <person name="Walter F."/>
            <person name="Albersmeier A."/>
            <person name="Kalinowski J."/>
            <person name="Ruckert C."/>
        </authorList>
    </citation>
    <scope>NUCLEOTIDE SEQUENCE</scope>
    <source>
        <strain evidence="2">CGMCC 4.7110</strain>
    </source>
</reference>
<feature type="region of interest" description="Disordered" evidence="1">
    <location>
        <begin position="55"/>
        <end position="106"/>
    </location>
</feature>
<organism evidence="2 3">
    <name type="scientific">Streptomyces fuscichromogenes</name>
    <dbReference type="NCBI Taxonomy" id="1324013"/>
    <lineage>
        <taxon>Bacteria</taxon>
        <taxon>Bacillati</taxon>
        <taxon>Actinomycetota</taxon>
        <taxon>Actinomycetes</taxon>
        <taxon>Kitasatosporales</taxon>
        <taxon>Streptomycetaceae</taxon>
        <taxon>Streptomyces</taxon>
    </lineage>
</organism>
<dbReference type="AlphaFoldDB" id="A0A918CWA0"/>
<reference evidence="2" key="2">
    <citation type="submission" date="2020-09" db="EMBL/GenBank/DDBJ databases">
        <authorList>
            <person name="Sun Q."/>
            <person name="Zhou Y."/>
        </authorList>
    </citation>
    <scope>NUCLEOTIDE SEQUENCE</scope>
    <source>
        <strain evidence="2">CGMCC 4.7110</strain>
    </source>
</reference>
<protein>
    <submittedName>
        <fullName evidence="2">Uncharacterized protein</fullName>
    </submittedName>
</protein>